<evidence type="ECO:0000313" key="7">
    <source>
        <dbReference type="Proteomes" id="UP001336835"/>
    </source>
</evidence>
<dbReference type="Pfam" id="PF18025">
    <property type="entry name" value="FucT_N"/>
    <property type="match status" value="1"/>
</dbReference>
<sequence>MKPKVKIKFQNGLSFETFKKDVFDVNLVSEEFDFIESATPDFIVFGPYGNDIPPVGDYVRIGYFCENITPDFESCDWAFGIPLEEEFNNPKYSRIQWHGIAPSQLVKAPNRDLDDLLRQKKHFCNFVYSNPVPYREEFFRQLSKYKKIDSPGKSMNNMAWPQNNNTDLKWDVKRDFLKAYKFTISFENYVYPGYQTEKLYDAMFSDSLPIYCGNPLVGTIFNGDSFLNTTDYILPKHSSLINWLQANSQSNFVDIRPQFYKNPYHRLCRKAKAIGRNLKMKLQFNNLDFSPLIDRIIELDQKDDLYLQYHSKPWLADGAFEALEQTRARWSTIFSSKNG</sequence>
<dbReference type="Gene3D" id="3.40.50.11660">
    <property type="entry name" value="Glycosyl transferase family 10, C-terminal domain"/>
    <property type="match status" value="1"/>
</dbReference>
<dbReference type="InterPro" id="IPR041058">
    <property type="entry name" value="FucT_N"/>
</dbReference>
<proteinExistence type="inferred from homology"/>
<comment type="similarity">
    <text evidence="1">Belongs to the glycosyltransferase 10 family.</text>
</comment>
<evidence type="ECO:0000256" key="2">
    <source>
        <dbReference type="ARBA" id="ARBA00022676"/>
    </source>
</evidence>
<feature type="domain" description="Fucosyltransferase C-terminal" evidence="4">
    <location>
        <begin position="119"/>
        <end position="237"/>
    </location>
</feature>
<evidence type="ECO:0000259" key="4">
    <source>
        <dbReference type="Pfam" id="PF00852"/>
    </source>
</evidence>
<dbReference type="EMBL" id="JAZDQT010000001">
    <property type="protein sequence ID" value="MEE1945140.1"/>
    <property type="molecule type" value="Genomic_DNA"/>
</dbReference>
<dbReference type="Pfam" id="PF00852">
    <property type="entry name" value="Glyco_transf_10"/>
    <property type="match status" value="1"/>
</dbReference>
<keyword evidence="3" id="KW-0808">Transferase</keyword>
<dbReference type="InterPro" id="IPR001503">
    <property type="entry name" value="Glyco_trans_10"/>
</dbReference>
<protein>
    <submittedName>
        <fullName evidence="6">Glycosyltransferase family 10</fullName>
    </submittedName>
</protein>
<name>A0ABU7I6P4_9SPHI</name>
<dbReference type="InterPro" id="IPR055270">
    <property type="entry name" value="Glyco_tran_10_C"/>
</dbReference>
<keyword evidence="7" id="KW-1185">Reference proteome</keyword>
<evidence type="ECO:0000259" key="5">
    <source>
        <dbReference type="Pfam" id="PF18025"/>
    </source>
</evidence>
<evidence type="ECO:0000256" key="1">
    <source>
        <dbReference type="ARBA" id="ARBA00008919"/>
    </source>
</evidence>
<dbReference type="SUPFAM" id="SSF53756">
    <property type="entry name" value="UDP-Glycosyltransferase/glycogen phosphorylase"/>
    <property type="match status" value="1"/>
</dbReference>
<evidence type="ECO:0000256" key="3">
    <source>
        <dbReference type="ARBA" id="ARBA00022679"/>
    </source>
</evidence>
<comment type="caution">
    <text evidence="6">The sequence shown here is derived from an EMBL/GenBank/DDBJ whole genome shotgun (WGS) entry which is preliminary data.</text>
</comment>
<reference evidence="6 7" key="1">
    <citation type="submission" date="2024-01" db="EMBL/GenBank/DDBJ databases">
        <title>Pedobacter sp. nov., isolated from fresh soil.</title>
        <authorList>
            <person name="Le N.T.T."/>
        </authorList>
    </citation>
    <scope>NUCLEOTIDE SEQUENCE [LARGE SCALE GENOMIC DNA]</scope>
    <source>
        <strain evidence="6 7">KR3-3</strain>
    </source>
</reference>
<dbReference type="Proteomes" id="UP001336835">
    <property type="component" value="Unassembled WGS sequence"/>
</dbReference>
<dbReference type="InterPro" id="IPR038577">
    <property type="entry name" value="GT10-like_C_sf"/>
</dbReference>
<feature type="domain" description="Alpha-(1,3)-fucosyltransferase FucT N-terminal" evidence="5">
    <location>
        <begin position="23"/>
        <end position="84"/>
    </location>
</feature>
<dbReference type="PANTHER" id="PTHR11929:SF194">
    <property type="entry name" value="ALPHA-(1,3)-FUCOSYLTRANSFERASE 10"/>
    <property type="match status" value="1"/>
</dbReference>
<accession>A0ABU7I6P4</accession>
<dbReference type="RefSeq" id="WP_330107489.1">
    <property type="nucleotide sequence ID" value="NZ_JAZDQT010000001.1"/>
</dbReference>
<keyword evidence="2" id="KW-0328">Glycosyltransferase</keyword>
<evidence type="ECO:0000313" key="6">
    <source>
        <dbReference type="EMBL" id="MEE1945140.1"/>
    </source>
</evidence>
<gene>
    <name evidence="6" type="ORF">VRU48_08475</name>
</gene>
<dbReference type="PANTHER" id="PTHR11929">
    <property type="entry name" value="ALPHA- 1,3 -FUCOSYLTRANSFERASE"/>
    <property type="match status" value="1"/>
</dbReference>
<organism evidence="6 7">
    <name type="scientific">Pedobacter albus</name>
    <dbReference type="NCBI Taxonomy" id="3113905"/>
    <lineage>
        <taxon>Bacteria</taxon>
        <taxon>Pseudomonadati</taxon>
        <taxon>Bacteroidota</taxon>
        <taxon>Sphingobacteriia</taxon>
        <taxon>Sphingobacteriales</taxon>
        <taxon>Sphingobacteriaceae</taxon>
        <taxon>Pedobacter</taxon>
    </lineage>
</organism>